<dbReference type="SUPFAM" id="SSF56059">
    <property type="entry name" value="Glutathione synthetase ATP-binding domain-like"/>
    <property type="match status" value="1"/>
</dbReference>
<dbReference type="Gene3D" id="3.30.470.20">
    <property type="entry name" value="ATP-grasp fold, B domain"/>
    <property type="match status" value="1"/>
</dbReference>
<keyword evidence="12" id="KW-0460">Magnesium</keyword>
<dbReference type="GO" id="GO:0008360">
    <property type="term" value="P:regulation of cell shape"/>
    <property type="evidence" value="ECO:0007669"/>
    <property type="project" value="UniProtKB-KW"/>
</dbReference>
<accession>A0A1G2LPS2</accession>
<comment type="cofactor">
    <cofactor evidence="12">
        <name>Mg(2+)</name>
        <dbReference type="ChEBI" id="CHEBI:18420"/>
    </cofactor>
    <cofactor evidence="12">
        <name>Mn(2+)</name>
        <dbReference type="ChEBI" id="CHEBI:29035"/>
    </cofactor>
    <text evidence="12">Binds 2 magnesium or manganese ions per subunit.</text>
</comment>
<keyword evidence="12" id="KW-0479">Metal-binding</keyword>
<feature type="active site" evidence="11">
    <location>
        <position position="157"/>
    </location>
</feature>
<dbReference type="HAMAP" id="MF_00047">
    <property type="entry name" value="Dala_Dala_lig"/>
    <property type="match status" value="1"/>
</dbReference>
<evidence type="ECO:0000256" key="9">
    <source>
        <dbReference type="ARBA" id="ARBA00023316"/>
    </source>
</evidence>
<keyword evidence="3 10" id="KW-0963">Cytoplasm</keyword>
<feature type="binding site" evidence="12">
    <location>
        <position position="281"/>
    </location>
    <ligand>
        <name>Mg(2+)</name>
        <dbReference type="ChEBI" id="CHEBI:18420"/>
        <label>1</label>
    </ligand>
</feature>
<evidence type="ECO:0000256" key="13">
    <source>
        <dbReference type="PROSITE-ProRule" id="PRU00409"/>
    </source>
</evidence>
<dbReference type="Pfam" id="PF01820">
    <property type="entry name" value="Dala_Dala_lig_N"/>
    <property type="match status" value="2"/>
</dbReference>
<dbReference type="Pfam" id="PF07478">
    <property type="entry name" value="Dala_Dala_lig_C"/>
    <property type="match status" value="1"/>
</dbReference>
<dbReference type="EMBL" id="MHQZ01000028">
    <property type="protein sequence ID" value="OHA13607.1"/>
    <property type="molecule type" value="Genomic_DNA"/>
</dbReference>
<feature type="binding site" evidence="12">
    <location>
        <position position="281"/>
    </location>
    <ligand>
        <name>Mg(2+)</name>
        <dbReference type="ChEBI" id="CHEBI:18420"/>
        <label>2</label>
    </ligand>
</feature>
<keyword evidence="5 13" id="KW-0547">Nucleotide-binding</keyword>
<dbReference type="GO" id="GO:0005524">
    <property type="term" value="F:ATP binding"/>
    <property type="evidence" value="ECO:0007669"/>
    <property type="project" value="UniProtKB-UniRule"/>
</dbReference>
<evidence type="ECO:0000256" key="7">
    <source>
        <dbReference type="ARBA" id="ARBA00022960"/>
    </source>
</evidence>
<keyword evidence="6 13" id="KW-0067">ATP-binding</keyword>
<keyword evidence="8 10" id="KW-0573">Peptidoglycan synthesis</keyword>
<feature type="active site" evidence="11">
    <location>
        <position position="16"/>
    </location>
</feature>
<dbReference type="InterPro" id="IPR011127">
    <property type="entry name" value="Dala_Dala_lig_N"/>
</dbReference>
<dbReference type="GO" id="GO:0071555">
    <property type="term" value="P:cell wall organization"/>
    <property type="evidence" value="ECO:0007669"/>
    <property type="project" value="UniProtKB-KW"/>
</dbReference>
<dbReference type="PANTHER" id="PTHR23132:SF23">
    <property type="entry name" value="D-ALANINE--D-ALANINE LIGASE B"/>
    <property type="match status" value="1"/>
</dbReference>
<dbReference type="Gene3D" id="3.40.50.20">
    <property type="match status" value="1"/>
</dbReference>
<dbReference type="PROSITE" id="PS00844">
    <property type="entry name" value="DALA_DALA_LIGASE_2"/>
    <property type="match status" value="1"/>
</dbReference>
<evidence type="ECO:0000256" key="10">
    <source>
        <dbReference type="HAMAP-Rule" id="MF_00047"/>
    </source>
</evidence>
<keyword evidence="7 10" id="KW-0133">Cell shape</keyword>
<dbReference type="GO" id="GO:0005737">
    <property type="term" value="C:cytoplasm"/>
    <property type="evidence" value="ECO:0007669"/>
    <property type="project" value="UniProtKB-SubCell"/>
</dbReference>
<keyword evidence="9 10" id="KW-0961">Cell wall biogenesis/degradation</keyword>
<feature type="binding site" evidence="12">
    <location>
        <position position="283"/>
    </location>
    <ligand>
        <name>Mg(2+)</name>
        <dbReference type="ChEBI" id="CHEBI:18420"/>
        <label>2</label>
    </ligand>
</feature>
<dbReference type="PIRSF" id="PIRSF039102">
    <property type="entry name" value="Ddl/VanB"/>
    <property type="match status" value="1"/>
</dbReference>
<feature type="domain" description="ATP-grasp" evidence="14">
    <location>
        <begin position="110"/>
        <end position="314"/>
    </location>
</feature>
<dbReference type="PANTHER" id="PTHR23132">
    <property type="entry name" value="D-ALANINE--D-ALANINE LIGASE"/>
    <property type="match status" value="1"/>
</dbReference>
<dbReference type="GO" id="GO:0009252">
    <property type="term" value="P:peptidoglycan biosynthetic process"/>
    <property type="evidence" value="ECO:0007669"/>
    <property type="project" value="UniProtKB-UniRule"/>
</dbReference>
<dbReference type="InterPro" id="IPR011095">
    <property type="entry name" value="Dala_Dala_lig_C"/>
</dbReference>
<evidence type="ECO:0000259" key="14">
    <source>
        <dbReference type="PROSITE" id="PS50975"/>
    </source>
</evidence>
<dbReference type="SUPFAM" id="SSF52440">
    <property type="entry name" value="PreATP-grasp domain"/>
    <property type="match status" value="1"/>
</dbReference>
<evidence type="ECO:0000313" key="16">
    <source>
        <dbReference type="Proteomes" id="UP000178302"/>
    </source>
</evidence>
<dbReference type="Proteomes" id="UP000178302">
    <property type="component" value="Unassembled WGS sequence"/>
</dbReference>
<feature type="active site" evidence="11">
    <location>
        <position position="292"/>
    </location>
</feature>
<comment type="similarity">
    <text evidence="2 10">Belongs to the D-alanine--D-alanine ligase family.</text>
</comment>
<evidence type="ECO:0000256" key="1">
    <source>
        <dbReference type="ARBA" id="ARBA00004496"/>
    </source>
</evidence>
<sequence length="319" mass="35156">MTGIKVGVVRGGPSSEYEVSLKTGGNVLKFLPERYKGVDILITKSGEWHLRGIVARPSRIFQNVDVIFNAMHGEFGEDGKVQQIFEEHGIPYTGSKTFSSALAMNKVMARNAFLNAGIKIPRVFVIKECESSPEQTAKKIFQAFSPPWVLKPASKGSSVGVKIIENFGDLASGIKEVFRYGKTAMVEEYIKGREATCGVLENFRGERHYALPPVEIIPRVKFFDYGAKYDGSTKEICPANFDLAAKREIEHLAKEAHKILGCSAYSRSDFIVSPRGIFLLETNTLPGLTSQSLFPKSCVAVGLTFSGLLDHIIRLAMRA</sequence>
<dbReference type="InterPro" id="IPR013815">
    <property type="entry name" value="ATP_grasp_subdomain_1"/>
</dbReference>
<comment type="catalytic activity">
    <reaction evidence="10">
        <text>2 D-alanine + ATP = D-alanyl-D-alanine + ADP + phosphate + H(+)</text>
        <dbReference type="Rhea" id="RHEA:11224"/>
        <dbReference type="ChEBI" id="CHEBI:15378"/>
        <dbReference type="ChEBI" id="CHEBI:30616"/>
        <dbReference type="ChEBI" id="CHEBI:43474"/>
        <dbReference type="ChEBI" id="CHEBI:57416"/>
        <dbReference type="ChEBI" id="CHEBI:57822"/>
        <dbReference type="ChEBI" id="CHEBI:456216"/>
        <dbReference type="EC" id="6.3.2.4"/>
    </reaction>
</comment>
<dbReference type="NCBIfam" id="NF002378">
    <property type="entry name" value="PRK01372.1"/>
    <property type="match status" value="1"/>
</dbReference>
<keyword evidence="4 10" id="KW-0436">Ligase</keyword>
<dbReference type="InterPro" id="IPR011761">
    <property type="entry name" value="ATP-grasp"/>
</dbReference>
<evidence type="ECO:0000256" key="3">
    <source>
        <dbReference type="ARBA" id="ARBA00022490"/>
    </source>
</evidence>
<keyword evidence="12" id="KW-0464">Manganese</keyword>
<protein>
    <recommendedName>
        <fullName evidence="10">D-alanine--D-alanine ligase</fullName>
        <ecNumber evidence="10">6.3.2.4</ecNumber>
    </recommendedName>
    <alternativeName>
        <fullName evidence="10">D-Ala-D-Ala ligase</fullName>
    </alternativeName>
    <alternativeName>
        <fullName evidence="10">D-alanylalanine synthetase</fullName>
    </alternativeName>
</protein>
<reference evidence="15 16" key="1">
    <citation type="journal article" date="2016" name="Nat. Commun.">
        <title>Thousands of microbial genomes shed light on interconnected biogeochemical processes in an aquifer system.</title>
        <authorList>
            <person name="Anantharaman K."/>
            <person name="Brown C.T."/>
            <person name="Hug L.A."/>
            <person name="Sharon I."/>
            <person name="Castelle C.J."/>
            <person name="Probst A.J."/>
            <person name="Thomas B.C."/>
            <person name="Singh A."/>
            <person name="Wilkins M.J."/>
            <person name="Karaoz U."/>
            <person name="Brodie E.L."/>
            <person name="Williams K.H."/>
            <person name="Hubbard S.S."/>
            <person name="Banfield J.F."/>
        </authorList>
    </citation>
    <scope>NUCLEOTIDE SEQUENCE [LARGE SCALE GENOMIC DNA]</scope>
</reference>
<dbReference type="PROSITE" id="PS50975">
    <property type="entry name" value="ATP_GRASP"/>
    <property type="match status" value="1"/>
</dbReference>
<dbReference type="GO" id="GO:0046872">
    <property type="term" value="F:metal ion binding"/>
    <property type="evidence" value="ECO:0007669"/>
    <property type="project" value="UniProtKB-KW"/>
</dbReference>
<feature type="binding site" evidence="12">
    <location>
        <position position="269"/>
    </location>
    <ligand>
        <name>Mg(2+)</name>
        <dbReference type="ChEBI" id="CHEBI:18420"/>
        <label>1</label>
    </ligand>
</feature>
<evidence type="ECO:0000256" key="2">
    <source>
        <dbReference type="ARBA" id="ARBA00010871"/>
    </source>
</evidence>
<evidence type="ECO:0000256" key="12">
    <source>
        <dbReference type="PIRSR" id="PIRSR039102-3"/>
    </source>
</evidence>
<dbReference type="InterPro" id="IPR005905">
    <property type="entry name" value="D_ala_D_ala"/>
</dbReference>
<comment type="pathway">
    <text evidence="10">Cell wall biogenesis; peptidoglycan biosynthesis.</text>
</comment>
<evidence type="ECO:0000256" key="4">
    <source>
        <dbReference type="ARBA" id="ARBA00022598"/>
    </source>
</evidence>
<dbReference type="InterPro" id="IPR000291">
    <property type="entry name" value="D-Ala_lig_Van_CS"/>
</dbReference>
<evidence type="ECO:0000313" key="15">
    <source>
        <dbReference type="EMBL" id="OHA13607.1"/>
    </source>
</evidence>
<evidence type="ECO:0000256" key="6">
    <source>
        <dbReference type="ARBA" id="ARBA00022840"/>
    </source>
</evidence>
<name>A0A1G2LPS2_9BACT</name>
<gene>
    <name evidence="10" type="primary">ddl</name>
    <name evidence="15" type="ORF">A2909_00705</name>
</gene>
<comment type="caution">
    <text evidence="15">The sequence shown here is derived from an EMBL/GenBank/DDBJ whole genome shotgun (WGS) entry which is preliminary data.</text>
</comment>
<dbReference type="Gene3D" id="3.30.1490.20">
    <property type="entry name" value="ATP-grasp fold, A domain"/>
    <property type="match status" value="1"/>
</dbReference>
<evidence type="ECO:0000256" key="11">
    <source>
        <dbReference type="PIRSR" id="PIRSR039102-1"/>
    </source>
</evidence>
<dbReference type="UniPathway" id="UPA00219"/>
<dbReference type="EC" id="6.3.2.4" evidence="10"/>
<dbReference type="AlphaFoldDB" id="A0A1G2LPS2"/>
<organism evidence="15 16">
    <name type="scientific">Candidatus Tagabacteria bacterium RIFCSPLOWO2_01_FULL_39_11</name>
    <dbReference type="NCBI Taxonomy" id="1802295"/>
    <lineage>
        <taxon>Bacteria</taxon>
        <taxon>Candidatus Tagaibacteriota</taxon>
    </lineage>
</organism>
<proteinExistence type="inferred from homology"/>
<comment type="function">
    <text evidence="10">Cell wall formation.</text>
</comment>
<dbReference type="InterPro" id="IPR016185">
    <property type="entry name" value="PreATP-grasp_dom_sf"/>
</dbReference>
<evidence type="ECO:0000256" key="8">
    <source>
        <dbReference type="ARBA" id="ARBA00022984"/>
    </source>
</evidence>
<dbReference type="NCBIfam" id="TIGR01205">
    <property type="entry name" value="D_ala_D_alaTIGR"/>
    <property type="match status" value="1"/>
</dbReference>
<dbReference type="GO" id="GO:0008716">
    <property type="term" value="F:D-alanine-D-alanine ligase activity"/>
    <property type="evidence" value="ECO:0007669"/>
    <property type="project" value="UniProtKB-UniRule"/>
</dbReference>
<comment type="subcellular location">
    <subcellularLocation>
        <location evidence="1 10">Cytoplasm</location>
    </subcellularLocation>
</comment>
<evidence type="ECO:0000256" key="5">
    <source>
        <dbReference type="ARBA" id="ARBA00022741"/>
    </source>
</evidence>